<dbReference type="PANTHER" id="PTHR38342">
    <property type="entry name" value="SLR5037 PROTEIN"/>
    <property type="match status" value="1"/>
</dbReference>
<dbReference type="Proteomes" id="UP000078503">
    <property type="component" value="Unassembled WGS sequence"/>
</dbReference>
<dbReference type="AlphaFoldDB" id="A0A178KLB4"/>
<feature type="signal peptide" evidence="1">
    <location>
        <begin position="1"/>
        <end position="21"/>
    </location>
</feature>
<accession>A0A178KLB4</accession>
<dbReference type="SUPFAM" id="SSF103247">
    <property type="entry name" value="TT1751-like"/>
    <property type="match status" value="1"/>
</dbReference>
<protein>
    <recommendedName>
        <fullName evidence="2">DUF302 domain-containing protein</fullName>
    </recommendedName>
</protein>
<dbReference type="OrthoDB" id="9799367at2"/>
<sequence>MKRYLFGFICAAALTTTSTLAQDGLVRVKSHFDVETTANQFEQVIVQSGMTVFSRVRHSESASKIGVSLPPTQLIIFGNPKVGSKLMTCQQSIAIDLPQKALVSQDNSNTVWLTYNDPEYLAKRHKIKGCDAVIGKVKKALASFAEQATQAP</sequence>
<feature type="chain" id="PRO_5008090425" description="DUF302 domain-containing protein" evidence="1">
    <location>
        <begin position="22"/>
        <end position="152"/>
    </location>
</feature>
<dbReference type="Pfam" id="PF03625">
    <property type="entry name" value="DUF302"/>
    <property type="match status" value="1"/>
</dbReference>
<evidence type="ECO:0000256" key="1">
    <source>
        <dbReference type="SAM" id="SignalP"/>
    </source>
</evidence>
<proteinExistence type="predicted"/>
<dbReference type="InterPro" id="IPR035923">
    <property type="entry name" value="TT1751-like_sf"/>
</dbReference>
<dbReference type="PANTHER" id="PTHR38342:SF2">
    <property type="entry name" value="INNER MEMBRANE OR EXPORTED"/>
    <property type="match status" value="1"/>
</dbReference>
<feature type="domain" description="DUF302" evidence="2">
    <location>
        <begin position="58"/>
        <end position="118"/>
    </location>
</feature>
<dbReference type="CDD" id="cd14797">
    <property type="entry name" value="DUF302"/>
    <property type="match status" value="1"/>
</dbReference>
<evidence type="ECO:0000313" key="3">
    <source>
        <dbReference type="EMBL" id="OAN17916.1"/>
    </source>
</evidence>
<dbReference type="STRING" id="858640.A3K86_03085"/>
<evidence type="ECO:0000313" key="4">
    <source>
        <dbReference type="Proteomes" id="UP000078503"/>
    </source>
</evidence>
<dbReference type="EMBL" id="LVHF01000012">
    <property type="protein sequence ID" value="OAN17916.1"/>
    <property type="molecule type" value="Genomic_DNA"/>
</dbReference>
<comment type="caution">
    <text evidence="3">The sequence shown here is derived from an EMBL/GenBank/DDBJ whole genome shotgun (WGS) entry which is preliminary data.</text>
</comment>
<organism evidence="3 4">
    <name type="scientific">Photobacterium jeanii</name>
    <dbReference type="NCBI Taxonomy" id="858640"/>
    <lineage>
        <taxon>Bacteria</taxon>
        <taxon>Pseudomonadati</taxon>
        <taxon>Pseudomonadota</taxon>
        <taxon>Gammaproteobacteria</taxon>
        <taxon>Vibrionales</taxon>
        <taxon>Vibrionaceae</taxon>
        <taxon>Photobacterium</taxon>
    </lineage>
</organism>
<name>A0A178KLB4_9GAMM</name>
<reference evidence="3 4" key="1">
    <citation type="submission" date="2016-03" db="EMBL/GenBank/DDBJ databases">
        <title>Photobacterium proteolyticum sp. nov. a protease producing bacterium isolated from ocean sediments of Laizhou Bay.</title>
        <authorList>
            <person name="Li Y."/>
        </authorList>
    </citation>
    <scope>NUCLEOTIDE SEQUENCE [LARGE SCALE GENOMIC DNA]</scope>
    <source>
        <strain evidence="3 4">R-40508</strain>
    </source>
</reference>
<dbReference type="RefSeq" id="WP_068327520.1">
    <property type="nucleotide sequence ID" value="NZ_LVHF01000012.1"/>
</dbReference>
<dbReference type="Gene3D" id="3.30.310.70">
    <property type="entry name" value="TT1751-like domain"/>
    <property type="match status" value="1"/>
</dbReference>
<keyword evidence="4" id="KW-1185">Reference proteome</keyword>
<gene>
    <name evidence="3" type="ORF">A3K86_03085</name>
</gene>
<evidence type="ECO:0000259" key="2">
    <source>
        <dbReference type="Pfam" id="PF03625"/>
    </source>
</evidence>
<keyword evidence="1" id="KW-0732">Signal</keyword>
<dbReference type="InterPro" id="IPR005180">
    <property type="entry name" value="DUF302"/>
</dbReference>